<dbReference type="GO" id="GO:0016853">
    <property type="term" value="F:isomerase activity"/>
    <property type="evidence" value="ECO:0007669"/>
    <property type="project" value="UniProtKB-KW"/>
</dbReference>
<dbReference type="InterPro" id="IPR049577">
    <property type="entry name" value="GMPP_N"/>
</dbReference>
<dbReference type="Pfam" id="PF22640">
    <property type="entry name" value="ManC_GMP_beta-helix"/>
    <property type="match status" value="1"/>
</dbReference>
<dbReference type="InterPro" id="IPR001538">
    <property type="entry name" value="Man6P_isomerase-2_C"/>
</dbReference>
<name>A0A9E5JR99_9GAMM</name>
<protein>
    <recommendedName>
        <fullName evidence="3">mannose-1-phosphate guanylyltransferase</fullName>
        <ecNumber evidence="3">2.7.7.13</ecNumber>
    </recommendedName>
</protein>
<dbReference type="SUPFAM" id="SSF53448">
    <property type="entry name" value="Nucleotide-diphospho-sugar transferases"/>
    <property type="match status" value="1"/>
</dbReference>
<dbReference type="InterPro" id="IPR005835">
    <property type="entry name" value="NTP_transferase_dom"/>
</dbReference>
<evidence type="ECO:0000259" key="10">
    <source>
        <dbReference type="Pfam" id="PF00483"/>
    </source>
</evidence>
<dbReference type="AlphaFoldDB" id="A0A9E5JR99"/>
<dbReference type="Pfam" id="PF01050">
    <property type="entry name" value="MannoseP_isomer"/>
    <property type="match status" value="1"/>
</dbReference>
<evidence type="ECO:0000256" key="3">
    <source>
        <dbReference type="ARBA" id="ARBA00012387"/>
    </source>
</evidence>
<sequence>MTIYPVILCGGAGSRLWPLSREFHPKPLLAVGGEKTLLQETVLRLGEVSNIQNPILVCNEEHRFLIADQLLKIGKKFDSIILEPKGRDTAPALTIATLDIVQRDPEAVVVVMPADQMIPDMSNFSRLVEQAAVLSDSGSLVTFGVVPDRAETGYGYIKRGQVLSETRAYLVDKFVEKPDKETAKRYLESGDYYWNAGIFVLRADVWLNEINEHRPIILKACETSMQGKTLDSGFMRIGSESFLSCPAESIDYSVMENTGNAVVLPLPLSWSDVGSWSSIWNLLDQDESGNVKKGDVICHETKGSLIMSESRCVATVGLEDIIIVETSDAVLVANKNRAQDVKAIVSHLKSRGRTEHLHHRRVHRPWGDYEGIDHGGRYQVKRISVKPGGKLSLQMHHHRAEHWIVVSGTAKVVIGDSERLLSENESTYIPIGVTHRLENPGTIPLELIEVQTGSYLGEDDIVRFEDIYNRVPETKKAG</sequence>
<dbReference type="InterPro" id="IPR051161">
    <property type="entry name" value="Mannose-6P_isomerase_type2"/>
</dbReference>
<keyword evidence="4 13" id="KW-0808">Transferase</keyword>
<keyword evidence="13" id="KW-0413">Isomerase</keyword>
<evidence type="ECO:0000256" key="4">
    <source>
        <dbReference type="ARBA" id="ARBA00022679"/>
    </source>
</evidence>
<dbReference type="Proteomes" id="UP000787472">
    <property type="component" value="Unassembled WGS sequence"/>
</dbReference>
<evidence type="ECO:0000259" key="12">
    <source>
        <dbReference type="Pfam" id="PF22640"/>
    </source>
</evidence>
<dbReference type="InterPro" id="IPR029044">
    <property type="entry name" value="Nucleotide-diphossugar_trans"/>
</dbReference>
<comment type="caution">
    <text evidence="13">The sequence shown here is derived from an EMBL/GenBank/DDBJ whole genome shotgun (WGS) entry which is preliminary data.</text>
</comment>
<dbReference type="Gene3D" id="3.90.550.10">
    <property type="entry name" value="Spore Coat Polysaccharide Biosynthesis Protein SpsA, Chain A"/>
    <property type="match status" value="1"/>
</dbReference>
<evidence type="ECO:0000256" key="6">
    <source>
        <dbReference type="ARBA" id="ARBA00022741"/>
    </source>
</evidence>
<keyword evidence="7" id="KW-0342">GTP-binding</keyword>
<dbReference type="NCBIfam" id="TIGR01479">
    <property type="entry name" value="GMP_PMI"/>
    <property type="match status" value="1"/>
</dbReference>
<dbReference type="Gene3D" id="2.60.120.10">
    <property type="entry name" value="Jelly Rolls"/>
    <property type="match status" value="1"/>
</dbReference>
<comment type="similarity">
    <text evidence="2 9">Belongs to the mannose-6-phosphate isomerase type 2 family.</text>
</comment>
<feature type="domain" description="Mannose-6-phosphate isomerase type II C-terminal" evidence="11">
    <location>
        <begin position="352"/>
        <end position="466"/>
    </location>
</feature>
<dbReference type="InterPro" id="IPR006375">
    <property type="entry name" value="Man1P_GuaTrfase/Man6P_Isoase"/>
</dbReference>
<evidence type="ECO:0000259" key="11">
    <source>
        <dbReference type="Pfam" id="PF01050"/>
    </source>
</evidence>
<comment type="catalytic activity">
    <reaction evidence="8">
        <text>alpha-D-mannose 1-phosphate + GTP + H(+) = GDP-alpha-D-mannose + diphosphate</text>
        <dbReference type="Rhea" id="RHEA:15229"/>
        <dbReference type="ChEBI" id="CHEBI:15378"/>
        <dbReference type="ChEBI" id="CHEBI:33019"/>
        <dbReference type="ChEBI" id="CHEBI:37565"/>
        <dbReference type="ChEBI" id="CHEBI:57527"/>
        <dbReference type="ChEBI" id="CHEBI:58409"/>
        <dbReference type="EC" id="2.7.7.13"/>
    </reaction>
</comment>
<dbReference type="EC" id="2.7.7.13" evidence="3"/>
<dbReference type="PANTHER" id="PTHR46390:SF1">
    <property type="entry name" value="MANNOSE-1-PHOSPHATE GUANYLYLTRANSFERASE"/>
    <property type="match status" value="1"/>
</dbReference>
<proteinExistence type="inferred from homology"/>
<dbReference type="GO" id="GO:0009298">
    <property type="term" value="P:GDP-mannose biosynthetic process"/>
    <property type="evidence" value="ECO:0007669"/>
    <property type="project" value="TreeGrafter"/>
</dbReference>
<evidence type="ECO:0000256" key="9">
    <source>
        <dbReference type="RuleBase" id="RU004190"/>
    </source>
</evidence>
<dbReference type="InterPro" id="IPR011051">
    <property type="entry name" value="RmlC_Cupin_sf"/>
</dbReference>
<dbReference type="FunFam" id="3.90.550.10:FF:000046">
    <property type="entry name" value="Mannose-1-phosphate guanylyltransferase (GDP)"/>
    <property type="match status" value="1"/>
</dbReference>
<evidence type="ECO:0000313" key="13">
    <source>
        <dbReference type="EMBL" id="NHO63931.1"/>
    </source>
</evidence>
<keyword evidence="6" id="KW-0547">Nucleotide-binding</keyword>
<feature type="domain" description="Nucleotidyl transferase" evidence="10">
    <location>
        <begin position="5"/>
        <end position="287"/>
    </location>
</feature>
<evidence type="ECO:0000256" key="5">
    <source>
        <dbReference type="ARBA" id="ARBA00022695"/>
    </source>
</evidence>
<dbReference type="GO" id="GO:0005525">
    <property type="term" value="F:GTP binding"/>
    <property type="evidence" value="ECO:0007669"/>
    <property type="project" value="UniProtKB-KW"/>
</dbReference>
<evidence type="ECO:0000256" key="8">
    <source>
        <dbReference type="ARBA" id="ARBA00047343"/>
    </source>
</evidence>
<organism evidence="13 14">
    <name type="scientific">Pseudomaricurvus hydrocarbonicus</name>
    <dbReference type="NCBI Taxonomy" id="1470433"/>
    <lineage>
        <taxon>Bacteria</taxon>
        <taxon>Pseudomonadati</taxon>
        <taxon>Pseudomonadota</taxon>
        <taxon>Gammaproteobacteria</taxon>
        <taxon>Cellvibrionales</taxon>
        <taxon>Cellvibrionaceae</taxon>
        <taxon>Pseudomaricurvus</taxon>
    </lineage>
</organism>
<dbReference type="GO" id="GO:0000271">
    <property type="term" value="P:polysaccharide biosynthetic process"/>
    <property type="evidence" value="ECO:0007669"/>
    <property type="project" value="InterPro"/>
</dbReference>
<accession>A0A9E5JR99</accession>
<keyword evidence="5 13" id="KW-0548">Nucleotidyltransferase</keyword>
<dbReference type="InterPro" id="IPR014710">
    <property type="entry name" value="RmlC-like_jellyroll"/>
</dbReference>
<comment type="pathway">
    <text evidence="1">Nucleotide-sugar biosynthesis; GDP-alpha-D-mannose biosynthesis; GDP-alpha-D-mannose from alpha-D-mannose 1-phosphate (GTP route): step 1/1.</text>
</comment>
<dbReference type="CDD" id="cd02213">
    <property type="entry name" value="cupin_PMI_typeII_C"/>
    <property type="match status" value="1"/>
</dbReference>
<dbReference type="Pfam" id="PF00483">
    <property type="entry name" value="NTP_transferase"/>
    <property type="match status" value="1"/>
</dbReference>
<dbReference type="PANTHER" id="PTHR46390">
    <property type="entry name" value="MANNOSE-1-PHOSPHATE GUANYLYLTRANSFERASE"/>
    <property type="match status" value="1"/>
</dbReference>
<gene>
    <name evidence="13" type="ORF">G8770_00010</name>
</gene>
<dbReference type="SUPFAM" id="SSF51182">
    <property type="entry name" value="RmlC-like cupins"/>
    <property type="match status" value="1"/>
</dbReference>
<evidence type="ECO:0000313" key="14">
    <source>
        <dbReference type="Proteomes" id="UP000787472"/>
    </source>
</evidence>
<dbReference type="GO" id="GO:0004475">
    <property type="term" value="F:mannose-1-phosphate guanylyltransferase (GTP) activity"/>
    <property type="evidence" value="ECO:0007669"/>
    <property type="project" value="UniProtKB-EC"/>
</dbReference>
<dbReference type="RefSeq" id="WP_167180447.1">
    <property type="nucleotide sequence ID" value="NZ_JAAONZ010000001.1"/>
</dbReference>
<dbReference type="FunFam" id="2.60.120.10:FF:000032">
    <property type="entry name" value="Mannose-1-phosphate guanylyltransferase/mannose-6-phosphate isomerase"/>
    <property type="match status" value="1"/>
</dbReference>
<reference evidence="13" key="1">
    <citation type="submission" date="2020-03" db="EMBL/GenBank/DDBJ databases">
        <authorList>
            <person name="Guo F."/>
        </authorList>
    </citation>
    <scope>NUCLEOTIDE SEQUENCE</scope>
    <source>
        <strain evidence="13">JCM 30134</strain>
    </source>
</reference>
<dbReference type="CDD" id="cd02509">
    <property type="entry name" value="GDP-M1P_Guanylyltransferase"/>
    <property type="match status" value="1"/>
</dbReference>
<dbReference type="EMBL" id="JAAONZ010000001">
    <property type="protein sequence ID" value="NHO63931.1"/>
    <property type="molecule type" value="Genomic_DNA"/>
</dbReference>
<evidence type="ECO:0000256" key="7">
    <source>
        <dbReference type="ARBA" id="ARBA00023134"/>
    </source>
</evidence>
<dbReference type="InterPro" id="IPR054566">
    <property type="entry name" value="ManC/GMP-like_b-helix"/>
</dbReference>
<keyword evidence="14" id="KW-1185">Reference proteome</keyword>
<evidence type="ECO:0000256" key="1">
    <source>
        <dbReference type="ARBA" id="ARBA00004823"/>
    </source>
</evidence>
<evidence type="ECO:0000256" key="2">
    <source>
        <dbReference type="ARBA" id="ARBA00006115"/>
    </source>
</evidence>
<feature type="domain" description="MannoseP isomerase/GMP-like beta-helix" evidence="12">
    <location>
        <begin position="294"/>
        <end position="348"/>
    </location>
</feature>